<dbReference type="InterPro" id="IPR029063">
    <property type="entry name" value="SAM-dependent_MTases_sf"/>
</dbReference>
<keyword evidence="2" id="KW-1185">Reference proteome</keyword>
<dbReference type="SUPFAM" id="SSF53335">
    <property type="entry name" value="S-adenosyl-L-methionine-dependent methyltransferases"/>
    <property type="match status" value="1"/>
</dbReference>
<reference evidence="1 2" key="1">
    <citation type="journal article" date="2018" name="IMA Fungus">
        <title>IMA Genome-F 9: Draft genome sequence of Annulohypoxylon stygium, Aspergillus mulundensis, Berkeleyomyces basicola (syn. Thielaviopsis basicola), Ceratocystis smalleyi, two Cercospora beticola strains, Coleophoma cylindrospora, Fusarium fracticaudum, Phialophora cf. hyalina, and Morchella septimelata.</title>
        <authorList>
            <person name="Wingfield B.D."/>
            <person name="Bills G.F."/>
            <person name="Dong Y."/>
            <person name="Huang W."/>
            <person name="Nel W.J."/>
            <person name="Swalarsk-Parry B.S."/>
            <person name="Vaghefi N."/>
            <person name="Wilken P.M."/>
            <person name="An Z."/>
            <person name="de Beer Z.W."/>
            <person name="De Vos L."/>
            <person name="Chen L."/>
            <person name="Duong T.A."/>
            <person name="Gao Y."/>
            <person name="Hammerbacher A."/>
            <person name="Kikkert J.R."/>
            <person name="Li Y."/>
            <person name="Li H."/>
            <person name="Li K."/>
            <person name="Li Q."/>
            <person name="Liu X."/>
            <person name="Ma X."/>
            <person name="Naidoo K."/>
            <person name="Pethybridge S.J."/>
            <person name="Sun J."/>
            <person name="Steenkamp E.T."/>
            <person name="van der Nest M.A."/>
            <person name="van Wyk S."/>
            <person name="Wingfield M.J."/>
            <person name="Xiong C."/>
            <person name="Yue Q."/>
            <person name="Zhang X."/>
        </authorList>
    </citation>
    <scope>NUCLEOTIDE SEQUENCE [LARGE SCALE GENOMIC DNA]</scope>
    <source>
        <strain evidence="1 2">BP5796</strain>
    </source>
</reference>
<protein>
    <submittedName>
        <fullName evidence="1">S-adenosyl-L-methionine-dependent methyltransferase-21</fullName>
    </submittedName>
</protein>
<dbReference type="PANTHER" id="PTHR43591:SF10">
    <property type="entry name" value="ABC TRANSMEMBRANE TYPE-1 DOMAIN-CONTAINING PROTEIN-RELATED"/>
    <property type="match status" value="1"/>
</dbReference>
<gene>
    <name evidence="1" type="ORF">BP5796_06149</name>
</gene>
<keyword evidence="1" id="KW-0489">Methyltransferase</keyword>
<keyword evidence="1" id="KW-0808">Transferase</keyword>
<dbReference type="GO" id="GO:0032259">
    <property type="term" value="P:methylation"/>
    <property type="evidence" value="ECO:0007669"/>
    <property type="project" value="UniProtKB-KW"/>
</dbReference>
<accession>A0A3D8RW54</accession>
<dbReference type="OrthoDB" id="2013972at2759"/>
<dbReference type="Gene3D" id="3.40.50.150">
    <property type="entry name" value="Vaccinia Virus protein VP39"/>
    <property type="match status" value="1"/>
</dbReference>
<dbReference type="Pfam" id="PF13489">
    <property type="entry name" value="Methyltransf_23"/>
    <property type="match status" value="1"/>
</dbReference>
<dbReference type="AlphaFoldDB" id="A0A3D8RW54"/>
<dbReference type="EMBL" id="PDLN01000008">
    <property type="protein sequence ID" value="RDW78297.1"/>
    <property type="molecule type" value="Genomic_DNA"/>
</dbReference>
<proteinExistence type="predicted"/>
<dbReference type="GO" id="GO:0008168">
    <property type="term" value="F:methyltransferase activity"/>
    <property type="evidence" value="ECO:0007669"/>
    <property type="project" value="UniProtKB-KW"/>
</dbReference>
<sequence>MEGNEKGQSDILVARDDGSTGSSDMYLDDTFSIDSSITAYRMENGRRYHAYKEGTYWAPNDERQNENLDISHHKYLLVLEGNLLLAPIREDIEHVLDLGTGTGIWAIDFADQYPSAQVLGTDLSPIQPDMVPPNCRFEVDDARDEWIYPIDHFDLVHIRSLFGSIRDWTKLYRQAYRHLKPGGYIEQLEISIQFKSDDGTVTAESPLHRWSTLFTEAGEITGQSFRVCETMRAAIEASGFVNVVETIYKTPIGGWPQDPRLREIGRWSLLGFDTGIEGYAIALLTRVFGVSEADAHCLAPETRCPRSPWDFLCGMKLTTIDDSGTQRNAEVRAAVRDKAVHSYHEQRIFPEAVVNPEQRAPLRLGWRPQRIEWWCLASTAAAQR</sequence>
<dbReference type="CDD" id="cd02440">
    <property type="entry name" value="AdoMet_MTases"/>
    <property type="match status" value="1"/>
</dbReference>
<dbReference type="Proteomes" id="UP000256328">
    <property type="component" value="Unassembled WGS sequence"/>
</dbReference>
<dbReference type="PANTHER" id="PTHR43591">
    <property type="entry name" value="METHYLTRANSFERASE"/>
    <property type="match status" value="1"/>
</dbReference>
<organism evidence="1 2">
    <name type="scientific">Coleophoma crateriformis</name>
    <dbReference type="NCBI Taxonomy" id="565419"/>
    <lineage>
        <taxon>Eukaryota</taxon>
        <taxon>Fungi</taxon>
        <taxon>Dikarya</taxon>
        <taxon>Ascomycota</taxon>
        <taxon>Pezizomycotina</taxon>
        <taxon>Leotiomycetes</taxon>
        <taxon>Helotiales</taxon>
        <taxon>Dermateaceae</taxon>
        <taxon>Coleophoma</taxon>
    </lineage>
</organism>
<evidence type="ECO:0000313" key="1">
    <source>
        <dbReference type="EMBL" id="RDW78297.1"/>
    </source>
</evidence>
<comment type="caution">
    <text evidence="1">The sequence shown here is derived from an EMBL/GenBank/DDBJ whole genome shotgun (WGS) entry which is preliminary data.</text>
</comment>
<evidence type="ECO:0000313" key="2">
    <source>
        <dbReference type="Proteomes" id="UP000256328"/>
    </source>
</evidence>
<name>A0A3D8RW54_9HELO</name>